<dbReference type="PANTHER" id="PTHR31642">
    <property type="entry name" value="TRICHOTHECENE 3-O-ACETYLTRANSFERASE"/>
    <property type="match status" value="1"/>
</dbReference>
<dbReference type="EMBL" id="GISG01062658">
    <property type="protein sequence ID" value="MBA4627584.1"/>
    <property type="molecule type" value="Transcribed_RNA"/>
</dbReference>
<dbReference type="PANTHER" id="PTHR31642:SF324">
    <property type="entry name" value="SPERMIDINE HYDROXYCINNAMOYL TRANSFERASE"/>
    <property type="match status" value="1"/>
</dbReference>
<accession>A0A7C9D054</accession>
<dbReference type="Gene3D" id="3.30.559.10">
    <property type="entry name" value="Chloramphenicol acetyltransferase-like domain"/>
    <property type="match status" value="2"/>
</dbReference>
<dbReference type="InterPro" id="IPR050317">
    <property type="entry name" value="Plant_Fungal_Acyltransferase"/>
</dbReference>
<dbReference type="Pfam" id="PF02458">
    <property type="entry name" value="Transferase"/>
    <property type="match status" value="1"/>
</dbReference>
<protein>
    <recommendedName>
        <fullName evidence="3">Shikimate O-hydroxycinnamoyltransferase</fullName>
    </recommendedName>
</protein>
<reference evidence="2" key="2">
    <citation type="submission" date="2020-07" db="EMBL/GenBank/DDBJ databases">
        <authorList>
            <person name="Vera ALvarez R."/>
            <person name="Arias-Moreno D.M."/>
            <person name="Jimenez-Jacinto V."/>
            <person name="Jimenez-Bremont J.F."/>
            <person name="Swaminathan K."/>
            <person name="Moose S.P."/>
            <person name="Guerrero-Gonzalez M.L."/>
            <person name="Marino-Ramirez L."/>
            <person name="Landsman D."/>
            <person name="Rodriguez-Kessler M."/>
            <person name="Delgado-Sanchez P."/>
        </authorList>
    </citation>
    <scope>NUCLEOTIDE SEQUENCE</scope>
    <source>
        <tissue evidence="2">Cladode</tissue>
    </source>
</reference>
<dbReference type="InterPro" id="IPR023213">
    <property type="entry name" value="CAT-like_dom_sf"/>
</dbReference>
<dbReference type="AlphaFoldDB" id="A0A7C9D054"/>
<reference evidence="2" key="1">
    <citation type="journal article" date="2013" name="J. Plant Res.">
        <title>Effect of fungi and light on seed germination of three Opuntia species from semiarid lands of central Mexico.</title>
        <authorList>
            <person name="Delgado-Sanchez P."/>
            <person name="Jimenez-Bremont J.F."/>
            <person name="Guerrero-Gonzalez Mde L."/>
            <person name="Flores J."/>
        </authorList>
    </citation>
    <scope>NUCLEOTIDE SEQUENCE</scope>
    <source>
        <tissue evidence="2">Cladode</tissue>
    </source>
</reference>
<name>A0A7C9D054_OPUST</name>
<evidence type="ECO:0000256" key="1">
    <source>
        <dbReference type="ARBA" id="ARBA00009861"/>
    </source>
</evidence>
<evidence type="ECO:0000313" key="2">
    <source>
        <dbReference type="EMBL" id="MBA4627584.1"/>
    </source>
</evidence>
<sequence>MGVKIKASYLVPPAEPTWNGIHPLSELDQIAMVTHVPLLHFYSNEGYRNWPNPHNRIVGILKDSLSRILVPFYPLAGRLRKVDEGEELELECNAKGVEFIEAESSQLMSDFGDFSSYKGFEDLFPHVDYSKPVQDQPLYMVQLTWFQCGGFALGTTTSHVVADGPAASHFLQEWARLARGDPLEASPCLDRSVLQSGGKTLAKKSPNDLHHTNFFPPLPTLMGGRDNSKDQDKEIATKTLTLTKSQVVMLMMDANKEIEGDCGKRPYTRFETVGAHIWRCACKARELADEQMTAFCFSIDTRRLLNPPLPARYFGNVIVDVVAYCQVGELLSLRLSHACQKIREAKKNVTGDYVWSMIEFLQARRRFPKSCEEQGSKVSIEEGFMMSASPNIVVTSWLNLPMRGVNFGWGKEIHMGPANHCFDGDIVILPSPVGDESVAVAVGLQVTHMEKFKKFFYDDVEMFLLCRI</sequence>
<dbReference type="GO" id="GO:0016747">
    <property type="term" value="F:acyltransferase activity, transferring groups other than amino-acyl groups"/>
    <property type="evidence" value="ECO:0007669"/>
    <property type="project" value="TreeGrafter"/>
</dbReference>
<evidence type="ECO:0008006" key="3">
    <source>
        <dbReference type="Google" id="ProtNLM"/>
    </source>
</evidence>
<organism evidence="2">
    <name type="scientific">Opuntia streptacantha</name>
    <name type="common">Prickly pear cactus</name>
    <name type="synonym">Opuntia cardona</name>
    <dbReference type="NCBI Taxonomy" id="393608"/>
    <lineage>
        <taxon>Eukaryota</taxon>
        <taxon>Viridiplantae</taxon>
        <taxon>Streptophyta</taxon>
        <taxon>Embryophyta</taxon>
        <taxon>Tracheophyta</taxon>
        <taxon>Spermatophyta</taxon>
        <taxon>Magnoliopsida</taxon>
        <taxon>eudicotyledons</taxon>
        <taxon>Gunneridae</taxon>
        <taxon>Pentapetalae</taxon>
        <taxon>Caryophyllales</taxon>
        <taxon>Cactineae</taxon>
        <taxon>Cactaceae</taxon>
        <taxon>Opuntioideae</taxon>
        <taxon>Opuntia</taxon>
    </lineage>
</organism>
<comment type="similarity">
    <text evidence="1">Belongs to the plant acyltransferase family.</text>
</comment>
<proteinExistence type="inferred from homology"/>